<reference evidence="1" key="2">
    <citation type="journal article" date="2014" name="ISME J.">
        <title>Microbial stratification in low pH oxic and suboxic macroscopic growths along an acid mine drainage.</title>
        <authorList>
            <person name="Mendez-Garcia C."/>
            <person name="Mesa V."/>
            <person name="Sprenger R.R."/>
            <person name="Richter M."/>
            <person name="Diez M.S."/>
            <person name="Solano J."/>
            <person name="Bargiela R."/>
            <person name="Golyshina O.V."/>
            <person name="Manteca A."/>
            <person name="Ramos J.L."/>
            <person name="Gallego J.R."/>
            <person name="Llorente I."/>
            <person name="Martins Dos Santos V.A."/>
            <person name="Jensen O.N."/>
            <person name="Pelaez A.I."/>
            <person name="Sanchez J."/>
            <person name="Ferrer M."/>
        </authorList>
    </citation>
    <scope>NUCLEOTIDE SEQUENCE</scope>
</reference>
<accession>T0ZVB9</accession>
<protein>
    <submittedName>
        <fullName evidence="1">Acriflavin resistance protein</fullName>
    </submittedName>
</protein>
<dbReference type="PANTHER" id="PTHR32063:SF24">
    <property type="entry name" value="CATION EFFLUX SYSTEM (ACRB_ACRD_ACRF FAMILY)"/>
    <property type="match status" value="1"/>
</dbReference>
<comment type="caution">
    <text evidence="1">The sequence shown here is derived from an EMBL/GenBank/DDBJ whole genome shotgun (WGS) entry which is preliminary data.</text>
</comment>
<dbReference type="SUPFAM" id="SSF82693">
    <property type="entry name" value="Multidrug efflux transporter AcrB pore domain, PN1, PN2, PC1 and PC2 subdomains"/>
    <property type="match status" value="1"/>
</dbReference>
<dbReference type="GO" id="GO:0005886">
    <property type="term" value="C:plasma membrane"/>
    <property type="evidence" value="ECO:0007669"/>
    <property type="project" value="TreeGrafter"/>
</dbReference>
<dbReference type="InterPro" id="IPR001036">
    <property type="entry name" value="Acrflvin-R"/>
</dbReference>
<dbReference type="PANTHER" id="PTHR32063">
    <property type="match status" value="1"/>
</dbReference>
<dbReference type="Pfam" id="PF00873">
    <property type="entry name" value="ACR_tran"/>
    <property type="match status" value="1"/>
</dbReference>
<dbReference type="Gene3D" id="3.30.70.1430">
    <property type="entry name" value="Multidrug efflux transporter AcrB pore domain"/>
    <property type="match status" value="1"/>
</dbReference>
<dbReference type="EMBL" id="AUZZ01009336">
    <property type="protein sequence ID" value="EQD33875.1"/>
    <property type="molecule type" value="Genomic_DNA"/>
</dbReference>
<evidence type="ECO:0000313" key="1">
    <source>
        <dbReference type="EMBL" id="EQD33875.1"/>
    </source>
</evidence>
<reference evidence="1" key="1">
    <citation type="submission" date="2013-08" db="EMBL/GenBank/DDBJ databases">
        <authorList>
            <person name="Mendez C."/>
            <person name="Richter M."/>
            <person name="Ferrer M."/>
            <person name="Sanchez J."/>
        </authorList>
    </citation>
    <scope>NUCLEOTIDE SEQUENCE</scope>
</reference>
<name>T0ZVB9_9ZZZZ</name>
<proteinExistence type="predicted"/>
<gene>
    <name evidence="1" type="ORF">B2A_12934</name>
</gene>
<dbReference type="Gene3D" id="1.20.1640.10">
    <property type="entry name" value="Multidrug efflux transporter AcrB transmembrane domain"/>
    <property type="match status" value="1"/>
</dbReference>
<organism evidence="1">
    <name type="scientific">mine drainage metagenome</name>
    <dbReference type="NCBI Taxonomy" id="410659"/>
    <lineage>
        <taxon>unclassified sequences</taxon>
        <taxon>metagenomes</taxon>
        <taxon>ecological metagenomes</taxon>
    </lineage>
</organism>
<sequence length="127" mass="14281">MRRYLAFLWLNRWSVILSALLLLGAGWYALRTLPESIFPDIDFPMVTVLVNAGNLPVRAMEDVVTRPLEEAAKGEPGVRLVRSQTGYGLSKLHVYFDQGVNPQTAYLMLQARLAHIALPPGRRCRCT</sequence>
<dbReference type="AlphaFoldDB" id="T0ZVB9"/>
<dbReference type="GO" id="GO:0042910">
    <property type="term" value="F:xenobiotic transmembrane transporter activity"/>
    <property type="evidence" value="ECO:0007669"/>
    <property type="project" value="TreeGrafter"/>
</dbReference>